<keyword evidence="3" id="KW-1185">Reference proteome</keyword>
<evidence type="ECO:0000313" key="3">
    <source>
        <dbReference type="Proteomes" id="UP000001625"/>
    </source>
</evidence>
<feature type="signal peptide" evidence="1">
    <location>
        <begin position="1"/>
        <end position="23"/>
    </location>
</feature>
<dbReference type="HOGENOM" id="CLU_1413346_0_0_4"/>
<dbReference type="EMBL" id="CP001965">
    <property type="protein sequence ID" value="ADE11559.1"/>
    <property type="molecule type" value="Genomic_DNA"/>
</dbReference>
<dbReference type="AlphaFoldDB" id="D5CRH3"/>
<name>D5CRH3_SIDLE</name>
<organism evidence="2 3">
    <name type="scientific">Sideroxydans lithotrophicus (strain ES-1)</name>
    <dbReference type="NCBI Taxonomy" id="580332"/>
    <lineage>
        <taxon>Bacteria</taxon>
        <taxon>Pseudomonadati</taxon>
        <taxon>Pseudomonadota</taxon>
        <taxon>Betaproteobacteria</taxon>
        <taxon>Nitrosomonadales</taxon>
        <taxon>Gallionellaceae</taxon>
        <taxon>Sideroxydans</taxon>
    </lineage>
</organism>
<gene>
    <name evidence="2" type="ordered locus">Slit_1322</name>
</gene>
<dbReference type="OrthoDB" id="9342760at2"/>
<proteinExistence type="predicted"/>
<sequence length="208" mass="21316" precursor="true">MKGIQFMSAAVLCLAALSGTAFAQESAFDMPLTSSAYVKDYESFKLAAANDTEVSVKKSNSAAPVVAATPFEPPLITGGKVHQYLGLGTIVLAGLTAVTAPGEGCETNCTAQANQPRQTNGTHAKLAKATVAMAAAAITTGLITHWDDFHLADGITDPDNLHILLGVTGAALMAYAVNKSKNSTVPVSHAGIAEMGALGMVAAIKITW</sequence>
<dbReference type="Gene3D" id="1.20.120.1770">
    <property type="match status" value="1"/>
</dbReference>
<reference evidence="2 3" key="1">
    <citation type="submission" date="2010-03" db="EMBL/GenBank/DDBJ databases">
        <title>Complete sequence of Sideroxydans lithotrophicus ES-1.</title>
        <authorList>
            <consortium name="US DOE Joint Genome Institute"/>
            <person name="Lucas S."/>
            <person name="Copeland A."/>
            <person name="Lapidus A."/>
            <person name="Cheng J.-F."/>
            <person name="Bruce D."/>
            <person name="Goodwin L."/>
            <person name="Pitluck S."/>
            <person name="Munk A.C."/>
            <person name="Detter J.C."/>
            <person name="Han C."/>
            <person name="Tapia R."/>
            <person name="Larimer F."/>
            <person name="Land M."/>
            <person name="Hauser L."/>
            <person name="Kyrpides N."/>
            <person name="Ivanova N."/>
            <person name="Emerson D."/>
            <person name="Woyke T."/>
        </authorList>
    </citation>
    <scope>NUCLEOTIDE SEQUENCE [LARGE SCALE GENOMIC DNA]</scope>
    <source>
        <strain evidence="2 3">ES-1</strain>
    </source>
</reference>
<accession>D5CRH3</accession>
<dbReference type="RefSeq" id="WP_013029457.1">
    <property type="nucleotide sequence ID" value="NC_013959.1"/>
</dbReference>
<dbReference type="Proteomes" id="UP000001625">
    <property type="component" value="Chromosome"/>
</dbReference>
<dbReference type="eggNOG" id="ENOG503482S">
    <property type="taxonomic scope" value="Bacteria"/>
</dbReference>
<dbReference type="KEGG" id="slt:Slit_1322"/>
<protein>
    <submittedName>
        <fullName evidence="2">Uncharacterized protein</fullName>
    </submittedName>
</protein>
<evidence type="ECO:0000313" key="2">
    <source>
        <dbReference type="EMBL" id="ADE11559.1"/>
    </source>
</evidence>
<dbReference type="STRING" id="580332.Slit_1322"/>
<feature type="chain" id="PRO_5003069535" evidence="1">
    <location>
        <begin position="24"/>
        <end position="208"/>
    </location>
</feature>
<keyword evidence="1" id="KW-0732">Signal</keyword>
<evidence type="ECO:0000256" key="1">
    <source>
        <dbReference type="SAM" id="SignalP"/>
    </source>
</evidence>